<dbReference type="AlphaFoldDB" id="A0AAV7T126"/>
<sequence>MFLECLSPCWRNILAQFFMSAQTKDERAANYLASLKNLAWTCEFCELTDSLIRDQLERCTIDPRVQENMFAKDPSLKQAIEKVEGSEHASGWVKEVRGITYRLVDQVSTLPDKVSADKLSIDKVLSSIQMNMLQKTMGGEGAFDYGSGRLNAEKTLNSNVLNVTVLTISQTVVIVFAQKAVFCSYRKRGHFARV</sequence>
<protein>
    <submittedName>
        <fullName evidence="1">Uncharacterized protein</fullName>
    </submittedName>
</protein>
<accession>A0AAV7T126</accession>
<name>A0AAV7T126_PLEWA</name>
<reference evidence="1" key="1">
    <citation type="journal article" date="2022" name="bioRxiv">
        <title>Sequencing and chromosome-scale assembly of the giantPleurodeles waltlgenome.</title>
        <authorList>
            <person name="Brown T."/>
            <person name="Elewa A."/>
            <person name="Iarovenko S."/>
            <person name="Subramanian E."/>
            <person name="Araus A.J."/>
            <person name="Petzold A."/>
            <person name="Susuki M."/>
            <person name="Suzuki K.-i.T."/>
            <person name="Hayashi T."/>
            <person name="Toyoda A."/>
            <person name="Oliveira C."/>
            <person name="Osipova E."/>
            <person name="Leigh N.D."/>
            <person name="Simon A."/>
            <person name="Yun M.H."/>
        </authorList>
    </citation>
    <scope>NUCLEOTIDE SEQUENCE</scope>
    <source>
        <strain evidence="1">20211129_DDA</strain>
        <tissue evidence="1">Liver</tissue>
    </source>
</reference>
<comment type="caution">
    <text evidence="1">The sequence shown here is derived from an EMBL/GenBank/DDBJ whole genome shotgun (WGS) entry which is preliminary data.</text>
</comment>
<organism evidence="1 2">
    <name type="scientific">Pleurodeles waltl</name>
    <name type="common">Iberian ribbed newt</name>
    <dbReference type="NCBI Taxonomy" id="8319"/>
    <lineage>
        <taxon>Eukaryota</taxon>
        <taxon>Metazoa</taxon>
        <taxon>Chordata</taxon>
        <taxon>Craniata</taxon>
        <taxon>Vertebrata</taxon>
        <taxon>Euteleostomi</taxon>
        <taxon>Amphibia</taxon>
        <taxon>Batrachia</taxon>
        <taxon>Caudata</taxon>
        <taxon>Salamandroidea</taxon>
        <taxon>Salamandridae</taxon>
        <taxon>Pleurodelinae</taxon>
        <taxon>Pleurodeles</taxon>
    </lineage>
</organism>
<gene>
    <name evidence="1" type="ORF">NDU88_001692</name>
</gene>
<proteinExistence type="predicted"/>
<evidence type="ECO:0000313" key="2">
    <source>
        <dbReference type="Proteomes" id="UP001066276"/>
    </source>
</evidence>
<keyword evidence="2" id="KW-1185">Reference proteome</keyword>
<dbReference type="Proteomes" id="UP001066276">
    <property type="component" value="Chromosome 4_1"/>
</dbReference>
<dbReference type="EMBL" id="JANPWB010000007">
    <property type="protein sequence ID" value="KAJ1169802.1"/>
    <property type="molecule type" value="Genomic_DNA"/>
</dbReference>
<evidence type="ECO:0000313" key="1">
    <source>
        <dbReference type="EMBL" id="KAJ1169802.1"/>
    </source>
</evidence>